<sequence>MMIRTVSGEILCFSLSSGHLVSVHAWYAKLFHHHHHHHHHRQHFNCISDVLSALTTGSFRKDLLSRCLSLKPLCSYTEPTEDSGLSLQHSYRHDPSSTIPRYALHHPTRPSTLLRHCFHGLVLDPQSRCIDHPQLPCRMATYRPPTRPRQRIQSPAIKQHEPSPSVPVPTRRHELMRYLDET</sequence>
<dbReference type="EMBL" id="HF935274">
    <property type="protein sequence ID" value="CCX05860.1"/>
    <property type="molecule type" value="Genomic_DNA"/>
</dbReference>
<evidence type="ECO:0000313" key="2">
    <source>
        <dbReference type="EMBL" id="CCX05860.1"/>
    </source>
</evidence>
<name>U4L746_PYROM</name>
<feature type="region of interest" description="Disordered" evidence="1">
    <location>
        <begin position="140"/>
        <end position="172"/>
    </location>
</feature>
<evidence type="ECO:0000256" key="1">
    <source>
        <dbReference type="SAM" id="MobiDB-lite"/>
    </source>
</evidence>
<keyword evidence="3" id="KW-1185">Reference proteome</keyword>
<evidence type="ECO:0000313" key="3">
    <source>
        <dbReference type="Proteomes" id="UP000018144"/>
    </source>
</evidence>
<organism evidence="2 3">
    <name type="scientific">Pyronema omphalodes (strain CBS 100304)</name>
    <name type="common">Pyronema confluens</name>
    <dbReference type="NCBI Taxonomy" id="1076935"/>
    <lineage>
        <taxon>Eukaryota</taxon>
        <taxon>Fungi</taxon>
        <taxon>Dikarya</taxon>
        <taxon>Ascomycota</taxon>
        <taxon>Pezizomycotina</taxon>
        <taxon>Pezizomycetes</taxon>
        <taxon>Pezizales</taxon>
        <taxon>Pyronemataceae</taxon>
        <taxon>Pyronema</taxon>
    </lineage>
</organism>
<accession>U4L746</accession>
<dbReference type="AlphaFoldDB" id="U4L746"/>
<reference evidence="2 3" key="1">
    <citation type="journal article" date="2013" name="PLoS Genet.">
        <title>The genome and development-dependent transcriptomes of Pyronema confluens: a window into fungal evolution.</title>
        <authorList>
            <person name="Traeger S."/>
            <person name="Altegoer F."/>
            <person name="Freitag M."/>
            <person name="Gabaldon T."/>
            <person name="Kempken F."/>
            <person name="Kumar A."/>
            <person name="Marcet-Houben M."/>
            <person name="Poggeler S."/>
            <person name="Stajich J.E."/>
            <person name="Nowrousian M."/>
        </authorList>
    </citation>
    <scope>NUCLEOTIDE SEQUENCE [LARGE SCALE GENOMIC DNA]</scope>
    <source>
        <strain evidence="3">CBS 100304</strain>
        <tissue evidence="2">Vegetative mycelium</tissue>
    </source>
</reference>
<protein>
    <submittedName>
        <fullName evidence="2">Uncharacterized protein</fullName>
    </submittedName>
</protein>
<gene>
    <name evidence="2" type="ORF">PCON_05447</name>
</gene>
<proteinExistence type="predicted"/>
<dbReference type="Proteomes" id="UP000018144">
    <property type="component" value="Unassembled WGS sequence"/>
</dbReference>